<feature type="signal peptide" evidence="1">
    <location>
        <begin position="1"/>
        <end position="19"/>
    </location>
</feature>
<accession>A0AAN7AM63</accession>
<comment type="caution">
    <text evidence="2">The sequence shown here is derived from an EMBL/GenBank/DDBJ whole genome shotgun (WGS) entry which is preliminary data.</text>
</comment>
<organism evidence="2 3">
    <name type="scientific">Podospora australis</name>
    <dbReference type="NCBI Taxonomy" id="1536484"/>
    <lineage>
        <taxon>Eukaryota</taxon>
        <taxon>Fungi</taxon>
        <taxon>Dikarya</taxon>
        <taxon>Ascomycota</taxon>
        <taxon>Pezizomycotina</taxon>
        <taxon>Sordariomycetes</taxon>
        <taxon>Sordariomycetidae</taxon>
        <taxon>Sordariales</taxon>
        <taxon>Podosporaceae</taxon>
        <taxon>Podospora</taxon>
    </lineage>
</organism>
<reference evidence="2" key="2">
    <citation type="submission" date="2023-05" db="EMBL/GenBank/DDBJ databases">
        <authorList>
            <consortium name="Lawrence Berkeley National Laboratory"/>
            <person name="Steindorff A."/>
            <person name="Hensen N."/>
            <person name="Bonometti L."/>
            <person name="Westerberg I."/>
            <person name="Brannstrom I.O."/>
            <person name="Guillou S."/>
            <person name="Cros-Aarteil S."/>
            <person name="Calhoun S."/>
            <person name="Haridas S."/>
            <person name="Kuo A."/>
            <person name="Mondo S."/>
            <person name="Pangilinan J."/>
            <person name="Riley R."/>
            <person name="Labutti K."/>
            <person name="Andreopoulos B."/>
            <person name="Lipzen A."/>
            <person name="Chen C."/>
            <person name="Yanf M."/>
            <person name="Daum C."/>
            <person name="Ng V."/>
            <person name="Clum A."/>
            <person name="Ohm R."/>
            <person name="Martin F."/>
            <person name="Silar P."/>
            <person name="Natvig D."/>
            <person name="Lalanne C."/>
            <person name="Gautier V."/>
            <person name="Ament-Velasquez S.L."/>
            <person name="Kruys A."/>
            <person name="Hutchinson M.I."/>
            <person name="Powell A.J."/>
            <person name="Barry K."/>
            <person name="Miller A.N."/>
            <person name="Grigoriev I.V."/>
            <person name="Debuchy R."/>
            <person name="Gladieux P."/>
            <person name="Thoren M.H."/>
            <person name="Johannesson H."/>
        </authorList>
    </citation>
    <scope>NUCLEOTIDE SEQUENCE</scope>
    <source>
        <strain evidence="2">PSN309</strain>
    </source>
</reference>
<proteinExistence type="predicted"/>
<dbReference type="InterPro" id="IPR029167">
    <property type="entry name" value="Mug117"/>
</dbReference>
<evidence type="ECO:0000256" key="1">
    <source>
        <dbReference type="SAM" id="SignalP"/>
    </source>
</evidence>
<gene>
    <name evidence="2" type="ORF">QBC35DRAFT_470486</name>
</gene>
<name>A0AAN7AM63_9PEZI</name>
<evidence type="ECO:0000313" key="2">
    <source>
        <dbReference type="EMBL" id="KAK4191814.1"/>
    </source>
</evidence>
<dbReference type="AlphaFoldDB" id="A0AAN7AM63"/>
<feature type="chain" id="PRO_5042954355" evidence="1">
    <location>
        <begin position="20"/>
        <end position="140"/>
    </location>
</feature>
<dbReference type="Proteomes" id="UP001302126">
    <property type="component" value="Unassembled WGS sequence"/>
</dbReference>
<evidence type="ECO:0000313" key="3">
    <source>
        <dbReference type="Proteomes" id="UP001302126"/>
    </source>
</evidence>
<protein>
    <submittedName>
        <fullName evidence="2">Uncharacterized protein</fullName>
    </submittedName>
</protein>
<dbReference type="Pfam" id="PF15474">
    <property type="entry name" value="MU117"/>
    <property type="match status" value="1"/>
</dbReference>
<reference evidence="2" key="1">
    <citation type="journal article" date="2023" name="Mol. Phylogenet. Evol.">
        <title>Genome-scale phylogeny and comparative genomics of the fungal order Sordariales.</title>
        <authorList>
            <person name="Hensen N."/>
            <person name="Bonometti L."/>
            <person name="Westerberg I."/>
            <person name="Brannstrom I.O."/>
            <person name="Guillou S."/>
            <person name="Cros-Aarteil S."/>
            <person name="Calhoun S."/>
            <person name="Haridas S."/>
            <person name="Kuo A."/>
            <person name="Mondo S."/>
            <person name="Pangilinan J."/>
            <person name="Riley R."/>
            <person name="LaButti K."/>
            <person name="Andreopoulos B."/>
            <person name="Lipzen A."/>
            <person name="Chen C."/>
            <person name="Yan M."/>
            <person name="Daum C."/>
            <person name="Ng V."/>
            <person name="Clum A."/>
            <person name="Steindorff A."/>
            <person name="Ohm R.A."/>
            <person name="Martin F."/>
            <person name="Silar P."/>
            <person name="Natvig D.O."/>
            <person name="Lalanne C."/>
            <person name="Gautier V."/>
            <person name="Ament-Velasquez S.L."/>
            <person name="Kruys A."/>
            <person name="Hutchinson M.I."/>
            <person name="Powell A.J."/>
            <person name="Barry K."/>
            <person name="Miller A.N."/>
            <person name="Grigoriev I.V."/>
            <person name="Debuchy R."/>
            <person name="Gladieux P."/>
            <person name="Hiltunen Thoren M."/>
            <person name="Johannesson H."/>
        </authorList>
    </citation>
    <scope>NUCLEOTIDE SEQUENCE</scope>
    <source>
        <strain evidence="2">PSN309</strain>
    </source>
</reference>
<dbReference type="EMBL" id="MU864357">
    <property type="protein sequence ID" value="KAK4191814.1"/>
    <property type="molecule type" value="Genomic_DNA"/>
</dbReference>
<keyword evidence="1" id="KW-0732">Signal</keyword>
<keyword evidence="3" id="KW-1185">Reference proteome</keyword>
<sequence>MRTAFVSALLALAAQAVMAVPTVSTNSTTGVIKREDIPAGIAVRGLDEKCDDNTAYCGYTSRISDFCNGVWGCEGCTAIFTCNYFGGYCAYGWWLKQQFDKVYSEVGCGRCGTYTIPDGNPGLKGCRATLNFCSSCKQDG</sequence>